<sequence>MDTSPDWFQHSMMNTSAEYKEVPHGTNYRICDNATEEAINSDDLPMK</sequence>
<reference evidence="1 2" key="1">
    <citation type="journal article" date="2017" name="Nat. Microbiol.">
        <title>Natural product diversity associated with the nematode symbionts Photorhabdus and Xenorhabdus.</title>
        <authorList>
            <person name="Tobias N.J."/>
            <person name="Wolff H."/>
            <person name="Djahanschiri B."/>
            <person name="Grundmann F."/>
            <person name="Kronenwerth M."/>
            <person name="Shi Y.M."/>
            <person name="Simonyi S."/>
            <person name="Grun P."/>
            <person name="Shapiro-Ilan D."/>
            <person name="Pidot S.J."/>
            <person name="Stinear T.P."/>
            <person name="Ebersberger I."/>
            <person name="Bode H.B."/>
        </authorList>
    </citation>
    <scope>NUCLEOTIDE SEQUENCE [LARGE SCALE GENOMIC DNA]</scope>
    <source>
        <strain evidence="1 2">DSM 16336</strain>
    </source>
</reference>
<gene>
    <name evidence="1" type="ORF">Xinn_01892</name>
</gene>
<keyword evidence="2" id="KW-1185">Reference proteome</keyword>
<accession>A0A2G0NMP6</accession>
<evidence type="ECO:0000313" key="1">
    <source>
        <dbReference type="EMBL" id="PHM36004.1"/>
    </source>
</evidence>
<dbReference type="Proteomes" id="UP000224871">
    <property type="component" value="Unassembled WGS sequence"/>
</dbReference>
<comment type="caution">
    <text evidence="1">The sequence shown here is derived from an EMBL/GenBank/DDBJ whole genome shotgun (WGS) entry which is preliminary data.</text>
</comment>
<dbReference type="RefSeq" id="WP_169923559.1">
    <property type="nucleotide sequence ID" value="NZ_CAWNQC010000090.1"/>
</dbReference>
<dbReference type="EMBL" id="NIBU01000018">
    <property type="protein sequence ID" value="PHM36004.1"/>
    <property type="molecule type" value="Genomic_DNA"/>
</dbReference>
<name>A0A2G0NMP6_9GAMM</name>
<evidence type="ECO:0000313" key="2">
    <source>
        <dbReference type="Proteomes" id="UP000224871"/>
    </source>
</evidence>
<protein>
    <submittedName>
        <fullName evidence="1">Uncharacterized protein</fullName>
    </submittedName>
</protein>
<organism evidence="1 2">
    <name type="scientific">Xenorhabdus innexi</name>
    <dbReference type="NCBI Taxonomy" id="290109"/>
    <lineage>
        <taxon>Bacteria</taxon>
        <taxon>Pseudomonadati</taxon>
        <taxon>Pseudomonadota</taxon>
        <taxon>Gammaproteobacteria</taxon>
        <taxon>Enterobacterales</taxon>
        <taxon>Morganellaceae</taxon>
        <taxon>Xenorhabdus</taxon>
    </lineage>
</organism>
<proteinExistence type="predicted"/>